<evidence type="ECO:0000259" key="2">
    <source>
        <dbReference type="Pfam" id="PF18288"/>
    </source>
</evidence>
<dbReference type="InterPro" id="IPR041072">
    <property type="entry name" value="FAA_hydro_N"/>
</dbReference>
<evidence type="ECO:0000313" key="3">
    <source>
        <dbReference type="EMBL" id="SHG47680.1"/>
    </source>
</evidence>
<keyword evidence="4" id="KW-1185">Reference proteome</keyword>
<dbReference type="Pfam" id="PF18288">
    <property type="entry name" value="FAA_hydro_N_2"/>
    <property type="match status" value="1"/>
</dbReference>
<gene>
    <name evidence="3" type="ORF">SAMN05216361_2364</name>
</gene>
<dbReference type="EMBL" id="FQWD01000003">
    <property type="protein sequence ID" value="SHG47680.1"/>
    <property type="molecule type" value="Genomic_DNA"/>
</dbReference>
<dbReference type="Proteomes" id="UP000184520">
    <property type="component" value="Unassembled WGS sequence"/>
</dbReference>
<dbReference type="PANTHER" id="PTHR43211:SF1">
    <property type="entry name" value="BLL6422 PROTEIN"/>
    <property type="match status" value="1"/>
</dbReference>
<evidence type="ECO:0000313" key="4">
    <source>
        <dbReference type="Proteomes" id="UP000184520"/>
    </source>
</evidence>
<dbReference type="Pfam" id="PF01557">
    <property type="entry name" value="FAA_hydrolase"/>
    <property type="match status" value="1"/>
</dbReference>
<dbReference type="STRING" id="634436.SAMN05216361_2364"/>
<sequence length="336" mass="36455">MLNQAVIMKFATIKTTSPDGELILVSRDLSAMAKVLDIAPTLQYALDNWKECEAALEERYQLLNAGKLSFSQPLDAMTLGAPLPRAWQWLDGSCFLNHGHLMQKAFHLDPIEDADKFPLMYQGAGDSFCGPTDDLIVADVNHGADFEGEFGVITDAVPMGATPQQAASAIRLIVMLNDISYRALGPREMKTGFGFVQAKGATAFAPIAMTPDELGNNFRNFKVQLDMVIHRDGKKFGSPHGGEMHFGFDQLISHAALTRKLNPGTVIGSGTVSNEDPAVGQACIAELRAKEMIANGAPNTPFLTHGEVVTLKATDHTGRSLFGEIRQHVVVENYNV</sequence>
<dbReference type="AlphaFoldDB" id="A0A1M5K523"/>
<dbReference type="PANTHER" id="PTHR43211">
    <property type="entry name" value="FUMARYLACETOACETATE HYDROLASE"/>
    <property type="match status" value="1"/>
</dbReference>
<dbReference type="InterPro" id="IPR011234">
    <property type="entry name" value="Fumarylacetoacetase-like_C"/>
</dbReference>
<dbReference type="Gene3D" id="3.90.850.10">
    <property type="entry name" value="Fumarylacetoacetase-like, C-terminal domain"/>
    <property type="match status" value="1"/>
</dbReference>
<organism evidence="3 4">
    <name type="scientific">Marisediminitalea aggregata</name>
    <dbReference type="NCBI Taxonomy" id="634436"/>
    <lineage>
        <taxon>Bacteria</taxon>
        <taxon>Pseudomonadati</taxon>
        <taxon>Pseudomonadota</taxon>
        <taxon>Gammaproteobacteria</taxon>
        <taxon>Alteromonadales</taxon>
        <taxon>Alteromonadaceae</taxon>
        <taxon>Marisediminitalea</taxon>
    </lineage>
</organism>
<dbReference type="InterPro" id="IPR036663">
    <property type="entry name" value="Fumarylacetoacetase_C_sf"/>
</dbReference>
<dbReference type="GO" id="GO:0016787">
    <property type="term" value="F:hydrolase activity"/>
    <property type="evidence" value="ECO:0007669"/>
    <property type="project" value="UniProtKB-KW"/>
</dbReference>
<reference evidence="4" key="1">
    <citation type="submission" date="2016-11" db="EMBL/GenBank/DDBJ databases">
        <authorList>
            <person name="Varghese N."/>
            <person name="Submissions S."/>
        </authorList>
    </citation>
    <scope>NUCLEOTIDE SEQUENCE [LARGE SCALE GENOMIC DNA]</scope>
    <source>
        <strain evidence="4">CGMCC 1.8995</strain>
    </source>
</reference>
<evidence type="ECO:0000259" key="1">
    <source>
        <dbReference type="Pfam" id="PF01557"/>
    </source>
</evidence>
<proteinExistence type="predicted"/>
<accession>A0A1M5K523</accession>
<name>A0A1M5K523_9ALTE</name>
<dbReference type="SUPFAM" id="SSF56529">
    <property type="entry name" value="FAH"/>
    <property type="match status" value="1"/>
</dbReference>
<feature type="domain" description="Fumarylacetoacetase-like C-terminal" evidence="1">
    <location>
        <begin position="90"/>
        <end position="330"/>
    </location>
</feature>
<keyword evidence="3" id="KW-0378">Hydrolase</keyword>
<protein>
    <submittedName>
        <fullName evidence="3">Fumarylacetoacetate (FAA) hydrolase</fullName>
    </submittedName>
</protein>
<feature type="domain" description="Fumarylacetoacetase N-terminal" evidence="2">
    <location>
        <begin position="8"/>
        <end position="85"/>
    </location>
</feature>